<feature type="region of interest" description="Disordered" evidence="1">
    <location>
        <begin position="52"/>
        <end position="87"/>
    </location>
</feature>
<dbReference type="EMBL" id="VEPZ02001726">
    <property type="protein sequence ID" value="KAE8661126.1"/>
    <property type="molecule type" value="Genomic_DNA"/>
</dbReference>
<sequence length="87" mass="9096">MSSPEMSHIDLEQGTHRRNRSDFSAGEAIVCFSDGNEGSCFSQLYTTAGGSHDDYSLADGEIGGASETRSASSASDSSVEEEIQGSP</sequence>
<name>A0A6A2XGC0_HIBSY</name>
<organism evidence="2 3">
    <name type="scientific">Hibiscus syriacus</name>
    <name type="common">Rose of Sharon</name>
    <dbReference type="NCBI Taxonomy" id="106335"/>
    <lineage>
        <taxon>Eukaryota</taxon>
        <taxon>Viridiplantae</taxon>
        <taxon>Streptophyta</taxon>
        <taxon>Embryophyta</taxon>
        <taxon>Tracheophyta</taxon>
        <taxon>Spermatophyta</taxon>
        <taxon>Magnoliopsida</taxon>
        <taxon>eudicotyledons</taxon>
        <taxon>Gunneridae</taxon>
        <taxon>Pentapetalae</taxon>
        <taxon>rosids</taxon>
        <taxon>malvids</taxon>
        <taxon>Malvales</taxon>
        <taxon>Malvaceae</taxon>
        <taxon>Malvoideae</taxon>
        <taxon>Hibiscus</taxon>
    </lineage>
</organism>
<reference evidence="2" key="1">
    <citation type="submission" date="2019-09" db="EMBL/GenBank/DDBJ databases">
        <title>Draft genome information of white flower Hibiscus syriacus.</title>
        <authorList>
            <person name="Kim Y.-M."/>
        </authorList>
    </citation>
    <scope>NUCLEOTIDE SEQUENCE [LARGE SCALE GENOMIC DNA]</scope>
    <source>
        <strain evidence="2">YM2019G1</strain>
    </source>
</reference>
<evidence type="ECO:0000256" key="1">
    <source>
        <dbReference type="SAM" id="MobiDB-lite"/>
    </source>
</evidence>
<dbReference type="AlphaFoldDB" id="A0A6A2XGC0"/>
<feature type="region of interest" description="Disordered" evidence="1">
    <location>
        <begin position="1"/>
        <end position="22"/>
    </location>
</feature>
<feature type="compositionally biased region" description="Acidic residues" evidence="1">
    <location>
        <begin position="78"/>
        <end position="87"/>
    </location>
</feature>
<feature type="compositionally biased region" description="Low complexity" evidence="1">
    <location>
        <begin position="65"/>
        <end position="77"/>
    </location>
</feature>
<evidence type="ECO:0000313" key="2">
    <source>
        <dbReference type="EMBL" id="KAE8661126.1"/>
    </source>
</evidence>
<accession>A0A6A2XGC0</accession>
<dbReference type="Proteomes" id="UP000436088">
    <property type="component" value="Unassembled WGS sequence"/>
</dbReference>
<gene>
    <name evidence="2" type="ORF">F3Y22_tig00116939pilonHSYRG00325</name>
</gene>
<protein>
    <submittedName>
        <fullName evidence="2">Uncharacterized protein</fullName>
    </submittedName>
</protein>
<comment type="caution">
    <text evidence="2">The sequence shown here is derived from an EMBL/GenBank/DDBJ whole genome shotgun (WGS) entry which is preliminary data.</text>
</comment>
<keyword evidence="3" id="KW-1185">Reference proteome</keyword>
<evidence type="ECO:0000313" key="3">
    <source>
        <dbReference type="Proteomes" id="UP000436088"/>
    </source>
</evidence>
<proteinExistence type="predicted"/>